<keyword evidence="1 2" id="KW-0963">Cytoplasm</keyword>
<keyword evidence="4" id="KW-1185">Reference proteome</keyword>
<reference evidence="3" key="1">
    <citation type="submission" date="2021-04" db="EMBL/GenBank/DDBJ databases">
        <title>Pseudonocardia sp. nov., isolated from sandy soil of mangrove forest.</title>
        <authorList>
            <person name="Zan Z."/>
            <person name="Huang R."/>
            <person name="Liu W."/>
        </authorList>
    </citation>
    <scope>NUCLEOTIDE SEQUENCE</scope>
    <source>
        <strain evidence="3">S2-4</strain>
    </source>
</reference>
<dbReference type="Gene3D" id="3.40.50.10680">
    <property type="entry name" value="CofD-like domains"/>
    <property type="match status" value="1"/>
</dbReference>
<dbReference type="HAMAP" id="MF_00973">
    <property type="entry name" value="Gluconeogen_factor"/>
    <property type="match status" value="1"/>
</dbReference>
<protein>
    <recommendedName>
        <fullName evidence="2">Putative gluconeogenesis factor</fullName>
    </recommendedName>
</protein>
<proteinExistence type="inferred from homology"/>
<dbReference type="PANTHER" id="PTHR30135:SF3">
    <property type="entry name" value="GLUCONEOGENESIS FACTOR-RELATED"/>
    <property type="match status" value="1"/>
</dbReference>
<dbReference type="SUPFAM" id="SSF142338">
    <property type="entry name" value="CofD-like"/>
    <property type="match status" value="1"/>
</dbReference>
<name>A0ABT1A702_9PSEU</name>
<dbReference type="EMBL" id="JAGSOV010000059">
    <property type="protein sequence ID" value="MCO1658801.1"/>
    <property type="molecule type" value="Genomic_DNA"/>
</dbReference>
<dbReference type="NCBIfam" id="TIGR01826">
    <property type="entry name" value="CofD_related"/>
    <property type="match status" value="1"/>
</dbReference>
<accession>A0ABT1A702</accession>
<dbReference type="PANTHER" id="PTHR30135">
    <property type="entry name" value="UNCHARACTERIZED PROTEIN YVCK-RELATED"/>
    <property type="match status" value="1"/>
</dbReference>
<dbReference type="CDD" id="cd07187">
    <property type="entry name" value="YvcK_like"/>
    <property type="match status" value="1"/>
</dbReference>
<comment type="similarity">
    <text evidence="2">Belongs to the gluconeogenesis factor family.</text>
</comment>
<dbReference type="InterPro" id="IPR010119">
    <property type="entry name" value="Gluconeogen_factor"/>
</dbReference>
<dbReference type="Proteomes" id="UP001165283">
    <property type="component" value="Unassembled WGS sequence"/>
</dbReference>
<dbReference type="InterPro" id="IPR002882">
    <property type="entry name" value="CofD"/>
</dbReference>
<comment type="subcellular location">
    <subcellularLocation>
        <location evidence="2">Cytoplasm</location>
    </subcellularLocation>
</comment>
<evidence type="ECO:0000256" key="2">
    <source>
        <dbReference type="HAMAP-Rule" id="MF_00973"/>
    </source>
</evidence>
<dbReference type="InterPro" id="IPR038136">
    <property type="entry name" value="CofD-like_dom_sf"/>
</dbReference>
<organism evidence="3 4">
    <name type="scientific">Pseudonocardia humida</name>
    <dbReference type="NCBI Taxonomy" id="2800819"/>
    <lineage>
        <taxon>Bacteria</taxon>
        <taxon>Bacillati</taxon>
        <taxon>Actinomycetota</taxon>
        <taxon>Actinomycetes</taxon>
        <taxon>Pseudonocardiales</taxon>
        <taxon>Pseudonocardiaceae</taxon>
        <taxon>Pseudonocardia</taxon>
    </lineage>
</organism>
<comment type="function">
    <text evidence="2">Required for morphogenesis under gluconeogenic growth conditions.</text>
</comment>
<evidence type="ECO:0000313" key="3">
    <source>
        <dbReference type="EMBL" id="MCO1658801.1"/>
    </source>
</evidence>
<comment type="caution">
    <text evidence="3">The sequence shown here is derived from an EMBL/GenBank/DDBJ whole genome shotgun (WGS) entry which is preliminary data.</text>
</comment>
<evidence type="ECO:0000313" key="4">
    <source>
        <dbReference type="Proteomes" id="UP001165283"/>
    </source>
</evidence>
<gene>
    <name evidence="3" type="primary">yvcK</name>
    <name evidence="3" type="ORF">KDL28_27400</name>
</gene>
<evidence type="ECO:0000256" key="1">
    <source>
        <dbReference type="ARBA" id="ARBA00022490"/>
    </source>
</evidence>
<dbReference type="Pfam" id="PF01933">
    <property type="entry name" value="CofD"/>
    <property type="match status" value="1"/>
</dbReference>
<sequence>MRAVALGGGHGLHATLSALRLLTDHVTAVVTVGDDGGSSGRLRRELGVLPPGDLRMALAALAAPDDGGRRWASVVQHRFGGTGALAGHAVGNLLIAGLIEVLHDPVAALDEVGALLGLRGRVLPMSCDPLDIEADVSGLGDTPDEEYRIRGQVAVASTPGRVRRVHLRPERPSACPEVLEAVHAADVLLLGPGSWFSSVIPHLLVPDLREALVTTRARKVVVLNLVPEPGETAGFSPEQHLAVLSEHAPELRVDAVIADEAAVPLPDRLGRAARAVLSPGGRVHTAPVAAADPVVPRHDPVALARAIGAVLAGSGPRAAVAADAVAERT</sequence>
<dbReference type="RefSeq" id="WP_252443252.1">
    <property type="nucleotide sequence ID" value="NZ_JAGSOV010000059.1"/>
</dbReference>